<evidence type="ECO:0000259" key="8">
    <source>
        <dbReference type="SMART" id="SM00965"/>
    </source>
</evidence>
<keyword evidence="4 7" id="KW-0812">Transmembrane</keyword>
<dbReference type="InterPro" id="IPR039426">
    <property type="entry name" value="TonB-dep_rcpt-like"/>
</dbReference>
<keyword evidence="10" id="KW-1185">Reference proteome</keyword>
<dbReference type="Pfam" id="PF07715">
    <property type="entry name" value="Plug"/>
    <property type="match status" value="1"/>
</dbReference>
<dbReference type="SUPFAM" id="SSF56935">
    <property type="entry name" value="Porins"/>
    <property type="match status" value="1"/>
</dbReference>
<evidence type="ECO:0000256" key="6">
    <source>
        <dbReference type="ARBA" id="ARBA00023237"/>
    </source>
</evidence>
<comment type="similarity">
    <text evidence="7">Belongs to the TonB-dependent receptor family.</text>
</comment>
<keyword evidence="2 7" id="KW-0813">Transport</keyword>
<evidence type="ECO:0000256" key="1">
    <source>
        <dbReference type="ARBA" id="ARBA00004571"/>
    </source>
</evidence>
<proteinExistence type="inferred from homology"/>
<organism evidence="9 10">
    <name type="scientific">Marinifilum breve</name>
    <dbReference type="NCBI Taxonomy" id="2184082"/>
    <lineage>
        <taxon>Bacteria</taxon>
        <taxon>Pseudomonadati</taxon>
        <taxon>Bacteroidota</taxon>
        <taxon>Bacteroidia</taxon>
        <taxon>Marinilabiliales</taxon>
        <taxon>Marinifilaceae</taxon>
    </lineage>
</organism>
<dbReference type="InterPro" id="IPR037066">
    <property type="entry name" value="Plug_dom_sf"/>
</dbReference>
<dbReference type="Gene3D" id="2.40.170.20">
    <property type="entry name" value="TonB-dependent receptor, beta-barrel domain"/>
    <property type="match status" value="1"/>
</dbReference>
<dbReference type="InterPro" id="IPR012910">
    <property type="entry name" value="Plug_dom"/>
</dbReference>
<evidence type="ECO:0000256" key="7">
    <source>
        <dbReference type="PROSITE-ProRule" id="PRU01360"/>
    </source>
</evidence>
<dbReference type="InterPro" id="IPR023996">
    <property type="entry name" value="TonB-dep_OMP_SusC/RagA"/>
</dbReference>
<dbReference type="InterPro" id="IPR023997">
    <property type="entry name" value="TonB-dep_OMP_SusC/RagA_CS"/>
</dbReference>
<keyword evidence="5 7" id="KW-0472">Membrane</keyword>
<dbReference type="AlphaFoldDB" id="A0A2V3ZUZ3"/>
<dbReference type="InterPro" id="IPR036942">
    <property type="entry name" value="Beta-barrel_TonB_sf"/>
</dbReference>
<dbReference type="SUPFAM" id="SSF49464">
    <property type="entry name" value="Carboxypeptidase regulatory domain-like"/>
    <property type="match status" value="1"/>
</dbReference>
<dbReference type="GO" id="GO:0009279">
    <property type="term" value="C:cell outer membrane"/>
    <property type="evidence" value="ECO:0007669"/>
    <property type="project" value="UniProtKB-SubCell"/>
</dbReference>
<keyword evidence="6 7" id="KW-0998">Cell outer membrane</keyword>
<sequence length="1187" mass="132393">MGCTCNSKHYKFMEKFELFRISKLLGVRKKWLIAMKTFVLLFFAFSLQLNASVFSQRVSLNLKDVSAKDLIREIESQTNLGFIYNLDEIEKLDGISIDAKEETVKEVLDEVLKGTDLTYEIDKEVIVIKPRPAVVEEQEQQKPTVIKGKVTDKSGTPIPGVTVMIEGTYNGTATNADGMFSLNSPKRKGVLMVSSVGFKAKKVVFDGGKPLMIALEEDVSKLDEVSVVAYGTTTKREMVGSVASVKGEALKNVPVSNIATALQGRIAGMDIQNMSGAPGGGGVSTVVRGYNSLDSETRNFSAPLWVIDGIPVSNMQSGMTGTNALAEIDPSMIESIEVLKDASAASLYGSRAANGVILVTTKKGRPGKTKFSANVSTSYSFVPKFPTVTAGVEARRFKEEALRKARNAGFDDDKNVAIYPDSHYEAWKMRQDGMYNSGYDFYWGNGSVWGVPDVVRLQQDSLNSFYNNSTNWFDIMFQAGKVVDANVQARGGNENMNFNIGIGYYSEDGIMKNSGFDRGTMLASLNFKPTKRATIDFRVFSSISSRKKTSNGTTIETVPTAPFEYSPFLPGKGSVVESTLLQSITGVKQKNHDFRLRANFSVLYNLTKGLDFKSMNSIDYSVSKFNRFTPSFLNTEGFSSSYGGMSDFTNMLSENILTYNTSINELHNIDILAGFSYQTDKQTSYNGYGNNSPSDYINYVTGGFPYVDVSQGYNRQMMQYQSDFSESILVSGLARVKYNYNKKYLFEASIRRDGSSKFGKAIPWGTFPSASAGWVFSEENFMNFLPKMDFGKIRASWGVSGMQFDQAYLAYGLLSTGTVPFRGNSILSADERYGLLNDKLSWEETTQYNLGLDLDFFNYKLGVIFDYYYRYTDKLLYNVDLPGNYSYFSGQAMNAAAISNEGMELTIKWDVIRNDELTWKMNFNIARNWNQFRASYDDRDISRRYTIGKPVNGIYALRTDGIISDASNLPYRYSTDGTKYFFNAGNKSQVYTVGDTRYLDFNGDAEIDHQDEVYLGSPLPKAFGGLLNEIKWKNFDVNFLLSYSLGRTIINGTLPTTLSVTQDNISFPILADLNDYTFWEKPGDETDYPRNELDTRGNNIVVSDRFVEQNVHYVKLKNLIVGYKLPKHITNKIGISGARVFVSGENLFTITNYTGADPETVNVTTGIDLGNNYPLTRKFTAGLTVNF</sequence>
<dbReference type="Pfam" id="PF07660">
    <property type="entry name" value="STN"/>
    <property type="match status" value="1"/>
</dbReference>
<dbReference type="OrthoDB" id="9768177at2"/>
<evidence type="ECO:0000256" key="4">
    <source>
        <dbReference type="ARBA" id="ARBA00022692"/>
    </source>
</evidence>
<dbReference type="NCBIfam" id="TIGR04056">
    <property type="entry name" value="OMP_RagA_SusC"/>
    <property type="match status" value="1"/>
</dbReference>
<dbReference type="Pfam" id="PF13715">
    <property type="entry name" value="CarbopepD_reg_2"/>
    <property type="match status" value="1"/>
</dbReference>
<dbReference type="NCBIfam" id="TIGR04057">
    <property type="entry name" value="SusC_RagA_signa"/>
    <property type="match status" value="1"/>
</dbReference>
<accession>A0A2V3ZUZ3</accession>
<reference evidence="9 10" key="1">
    <citation type="submission" date="2018-05" db="EMBL/GenBank/DDBJ databases">
        <title>Marinifilum breve JC075T sp. nov., a marine bacterium isolated from Yongle Blue Hole in the South China Sea.</title>
        <authorList>
            <person name="Fu T."/>
        </authorList>
    </citation>
    <scope>NUCLEOTIDE SEQUENCE [LARGE SCALE GENOMIC DNA]</scope>
    <source>
        <strain evidence="9 10">JC075</strain>
    </source>
</reference>
<name>A0A2V3ZUZ3_9BACT</name>
<dbReference type="InterPro" id="IPR008969">
    <property type="entry name" value="CarboxyPept-like_regulatory"/>
</dbReference>
<dbReference type="Gene3D" id="2.60.40.1120">
    <property type="entry name" value="Carboxypeptidase-like, regulatory domain"/>
    <property type="match status" value="1"/>
</dbReference>
<evidence type="ECO:0000256" key="5">
    <source>
        <dbReference type="ARBA" id="ARBA00023136"/>
    </source>
</evidence>
<evidence type="ECO:0000313" key="9">
    <source>
        <dbReference type="EMBL" id="PXX95388.1"/>
    </source>
</evidence>
<comment type="caution">
    <text evidence="9">The sequence shown here is derived from an EMBL/GenBank/DDBJ whole genome shotgun (WGS) entry which is preliminary data.</text>
</comment>
<evidence type="ECO:0000256" key="3">
    <source>
        <dbReference type="ARBA" id="ARBA00022452"/>
    </source>
</evidence>
<feature type="domain" description="Secretin/TonB short N-terminal" evidence="8">
    <location>
        <begin position="80"/>
        <end position="131"/>
    </location>
</feature>
<dbReference type="Proteomes" id="UP000248079">
    <property type="component" value="Unassembled WGS sequence"/>
</dbReference>
<evidence type="ECO:0000256" key="2">
    <source>
        <dbReference type="ARBA" id="ARBA00022448"/>
    </source>
</evidence>
<dbReference type="SMART" id="SM00965">
    <property type="entry name" value="STN"/>
    <property type="match status" value="1"/>
</dbReference>
<protein>
    <submittedName>
        <fullName evidence="9">SusC/RagA family TonB-linked outer membrane protein</fullName>
    </submittedName>
</protein>
<dbReference type="Gene3D" id="2.170.130.10">
    <property type="entry name" value="TonB-dependent receptor, plug domain"/>
    <property type="match status" value="1"/>
</dbReference>
<gene>
    <name evidence="9" type="ORF">DF185_21970</name>
</gene>
<dbReference type="EMBL" id="QFLI01000015">
    <property type="protein sequence ID" value="PXX95388.1"/>
    <property type="molecule type" value="Genomic_DNA"/>
</dbReference>
<dbReference type="PROSITE" id="PS52016">
    <property type="entry name" value="TONB_DEPENDENT_REC_3"/>
    <property type="match status" value="1"/>
</dbReference>
<dbReference type="InterPro" id="IPR011662">
    <property type="entry name" value="Secretin/TonB_short_N"/>
</dbReference>
<keyword evidence="3 7" id="KW-1134">Transmembrane beta strand</keyword>
<comment type="subcellular location">
    <subcellularLocation>
        <location evidence="1 7">Cell outer membrane</location>
        <topology evidence="1 7">Multi-pass membrane protein</topology>
    </subcellularLocation>
</comment>
<evidence type="ECO:0000313" key="10">
    <source>
        <dbReference type="Proteomes" id="UP000248079"/>
    </source>
</evidence>